<dbReference type="FunFam" id="2.40.50.100:FF:000003">
    <property type="entry name" value="Acetyl-CoA carboxylase biotin carboxyl carrier protein"/>
    <property type="match status" value="1"/>
</dbReference>
<gene>
    <name evidence="14" type="ORF">SAMN05216564_101183</name>
</gene>
<evidence type="ECO:0000256" key="5">
    <source>
        <dbReference type="ARBA" id="ARBA00022741"/>
    </source>
</evidence>
<dbReference type="InterPro" id="IPR011764">
    <property type="entry name" value="Biotin_carboxylation_dom"/>
</dbReference>
<dbReference type="InterPro" id="IPR050856">
    <property type="entry name" value="Biotin_carboxylase_complex"/>
</dbReference>
<dbReference type="InterPro" id="IPR011761">
    <property type="entry name" value="ATP-grasp"/>
</dbReference>
<dbReference type="PANTHER" id="PTHR18866:SF33">
    <property type="entry name" value="METHYLCROTONOYL-COA CARBOXYLASE SUBUNIT ALPHA, MITOCHONDRIAL-RELATED"/>
    <property type="match status" value="1"/>
</dbReference>
<dbReference type="PROSITE" id="PS00867">
    <property type="entry name" value="CPSASE_2"/>
    <property type="match status" value="1"/>
</dbReference>
<feature type="domain" description="Biotin carboxylation" evidence="13">
    <location>
        <begin position="1"/>
        <end position="460"/>
    </location>
</feature>
<dbReference type="NCBIfam" id="NF006367">
    <property type="entry name" value="PRK08591.1"/>
    <property type="match status" value="1"/>
</dbReference>
<dbReference type="InterPro" id="IPR001882">
    <property type="entry name" value="Biotin_BS"/>
</dbReference>
<dbReference type="FunFam" id="3.40.50.20:FF:000010">
    <property type="entry name" value="Propionyl-CoA carboxylase subunit alpha"/>
    <property type="match status" value="1"/>
</dbReference>
<evidence type="ECO:0000256" key="4">
    <source>
        <dbReference type="ARBA" id="ARBA00022598"/>
    </source>
</evidence>
<dbReference type="GO" id="GO:0046872">
    <property type="term" value="F:metal ion binding"/>
    <property type="evidence" value="ECO:0007669"/>
    <property type="project" value="InterPro"/>
</dbReference>
<dbReference type="SUPFAM" id="SSF52440">
    <property type="entry name" value="PreATP-grasp domain"/>
    <property type="match status" value="1"/>
</dbReference>
<dbReference type="SUPFAM" id="SSF51246">
    <property type="entry name" value="Rudiment single hybrid motif"/>
    <property type="match status" value="1"/>
</dbReference>
<dbReference type="InterPro" id="IPR005482">
    <property type="entry name" value="Biotin_COase_C"/>
</dbReference>
<evidence type="ECO:0000256" key="7">
    <source>
        <dbReference type="ARBA" id="ARBA00022842"/>
    </source>
</evidence>
<keyword evidence="5 9" id="KW-0547">Nucleotide-binding</keyword>
<evidence type="ECO:0000313" key="14">
    <source>
        <dbReference type="EMBL" id="SDX70875.1"/>
    </source>
</evidence>
<dbReference type="InterPro" id="IPR011053">
    <property type="entry name" value="Single_hybrid_motif"/>
</dbReference>
<dbReference type="FunFam" id="3.30.1490.20:FF:000003">
    <property type="entry name" value="acetyl-CoA carboxylase isoform X1"/>
    <property type="match status" value="1"/>
</dbReference>
<dbReference type="Gene3D" id="2.40.50.100">
    <property type="match status" value="1"/>
</dbReference>
<dbReference type="Pfam" id="PF00364">
    <property type="entry name" value="Biotin_lipoyl"/>
    <property type="match status" value="1"/>
</dbReference>
<keyword evidence="4" id="KW-0436">Ligase</keyword>
<evidence type="ECO:0000256" key="6">
    <source>
        <dbReference type="ARBA" id="ARBA00022840"/>
    </source>
</evidence>
<evidence type="ECO:0000256" key="1">
    <source>
        <dbReference type="ARBA" id="ARBA00001936"/>
    </source>
</evidence>
<evidence type="ECO:0000259" key="13">
    <source>
        <dbReference type="PROSITE" id="PS50979"/>
    </source>
</evidence>
<dbReference type="Pfam" id="PF02785">
    <property type="entry name" value="Biotin_carb_C"/>
    <property type="match status" value="1"/>
</dbReference>
<reference evidence="15" key="1">
    <citation type="submission" date="2016-10" db="EMBL/GenBank/DDBJ databases">
        <authorList>
            <person name="Varghese N."/>
            <person name="Submissions S."/>
        </authorList>
    </citation>
    <scope>NUCLEOTIDE SEQUENCE [LARGE SCALE GENOMIC DNA]</scope>
    <source>
        <strain evidence="15">DC30,IBRC 10041,KCTC 4046</strain>
    </source>
</reference>
<feature type="domain" description="Lipoyl-binding" evidence="11">
    <location>
        <begin position="560"/>
        <end position="638"/>
    </location>
</feature>
<dbReference type="SMART" id="SM00878">
    <property type="entry name" value="Biotin_carb_C"/>
    <property type="match status" value="1"/>
</dbReference>
<keyword evidence="15" id="KW-1185">Reference proteome</keyword>
<evidence type="ECO:0000256" key="3">
    <source>
        <dbReference type="ARBA" id="ARBA00001953"/>
    </source>
</evidence>
<evidence type="ECO:0000313" key="15">
    <source>
        <dbReference type="Proteomes" id="UP000199079"/>
    </source>
</evidence>
<dbReference type="PROSITE" id="PS50968">
    <property type="entry name" value="BIOTINYL_LIPOYL"/>
    <property type="match status" value="1"/>
</dbReference>
<dbReference type="PROSITE" id="PS50979">
    <property type="entry name" value="BC"/>
    <property type="match status" value="1"/>
</dbReference>
<feature type="region of interest" description="Disordered" evidence="10">
    <location>
        <begin position="469"/>
        <end position="497"/>
    </location>
</feature>
<dbReference type="GO" id="GO:0016874">
    <property type="term" value="F:ligase activity"/>
    <property type="evidence" value="ECO:0007669"/>
    <property type="project" value="UniProtKB-KW"/>
</dbReference>
<dbReference type="PANTHER" id="PTHR18866">
    <property type="entry name" value="CARBOXYLASE:PYRUVATE/ACETYL-COA/PROPIONYL-COA CARBOXYLASE"/>
    <property type="match status" value="1"/>
</dbReference>
<dbReference type="Gene3D" id="3.30.470.20">
    <property type="entry name" value="ATP-grasp fold, B domain"/>
    <property type="match status" value="1"/>
</dbReference>
<dbReference type="InterPro" id="IPR005479">
    <property type="entry name" value="CPAse_ATP-bd"/>
</dbReference>
<dbReference type="GO" id="GO:0005524">
    <property type="term" value="F:ATP binding"/>
    <property type="evidence" value="ECO:0007669"/>
    <property type="project" value="UniProtKB-UniRule"/>
</dbReference>
<dbReference type="SUPFAM" id="SSF51230">
    <property type="entry name" value="Single hybrid motif"/>
    <property type="match status" value="1"/>
</dbReference>
<accession>A0A1H3DWU2</accession>
<sequence length="638" mass="67844">MFDRVLVANRGEIAVRVMRACEELGIETVAVYSEADADAGHVRYADVAYTVGPARAADSYLDQEAILEAARAADADAIHPGYGFLAENASFAERVQAADGITWIGPSAAAMERLGEKTHARRVMRDADVPIVPGTTEPVADADAVRAFGEEHGYPVAIKAEGGGGGRGMKVVASADEADDQLESAKREGEAYFSNDSVYLERYLDSPRHVEVQVIADRDGTVVHLGERDCSLQRRHQKVVEEGPSPALSPELREAIAEAARRGVAAADYTNAGTVEFLVEEDPDRDPAEPLGPETDFYFLEVNTRIQVEHTVTEALTGIDIVAEQIRVAAGEGLSVDQADVDLDGHAVEFRINAENAAAEFAPASGGRLETYDPPGGIGVRVDDALRQGDELVTDYDSMVAKLIVWGNDREECLDRSRRALAEYDVEGVTTIIPFHRLMIDDDRFRDGTHTTTYLDEDLEPDRIEAAQDRWGDATDGTDGGNDEDGADGAETSEREFTVEVNGKRFEVSLEERGAPTIPAIEDFGAAGSSGAAGTPGEDGRPPHVGGGDADGTAGSDGAEETVEIAEGGEAIDAEMQGTILSVDVTEGQEVAAGEVVCVLEAMKMENDVVAERGGTVASVHVAEGDSVDMGDPLVVLE</sequence>
<evidence type="ECO:0000256" key="8">
    <source>
        <dbReference type="ARBA" id="ARBA00023267"/>
    </source>
</evidence>
<keyword evidence="8" id="KW-0092">Biotin</keyword>
<dbReference type="Pfam" id="PF02786">
    <property type="entry name" value="CPSase_L_D2"/>
    <property type="match status" value="1"/>
</dbReference>
<comment type="cofactor">
    <cofactor evidence="1">
        <name>Mn(2+)</name>
        <dbReference type="ChEBI" id="CHEBI:29035"/>
    </cofactor>
</comment>
<comment type="cofactor">
    <cofactor evidence="3">
        <name>biotin</name>
        <dbReference type="ChEBI" id="CHEBI:57586"/>
    </cofactor>
</comment>
<organism evidence="14 15">
    <name type="scientific">Halopenitus persicus</name>
    <dbReference type="NCBI Taxonomy" id="1048396"/>
    <lineage>
        <taxon>Archaea</taxon>
        <taxon>Methanobacteriati</taxon>
        <taxon>Methanobacteriota</taxon>
        <taxon>Stenosarchaea group</taxon>
        <taxon>Halobacteria</taxon>
        <taxon>Halobacteriales</taxon>
        <taxon>Haloferacaceae</taxon>
        <taxon>Halopenitus</taxon>
    </lineage>
</organism>
<proteinExistence type="predicted"/>
<dbReference type="Proteomes" id="UP000199079">
    <property type="component" value="Unassembled WGS sequence"/>
</dbReference>
<evidence type="ECO:0000259" key="12">
    <source>
        <dbReference type="PROSITE" id="PS50975"/>
    </source>
</evidence>
<dbReference type="EMBL" id="FNPC01000001">
    <property type="protein sequence ID" value="SDX70875.1"/>
    <property type="molecule type" value="Genomic_DNA"/>
</dbReference>
<dbReference type="OrthoDB" id="31083at2157"/>
<evidence type="ECO:0000256" key="10">
    <source>
        <dbReference type="SAM" id="MobiDB-lite"/>
    </source>
</evidence>
<dbReference type="InterPro" id="IPR016185">
    <property type="entry name" value="PreATP-grasp_dom_sf"/>
</dbReference>
<dbReference type="Pfam" id="PF00289">
    <property type="entry name" value="Biotin_carb_N"/>
    <property type="match status" value="1"/>
</dbReference>
<comment type="cofactor">
    <cofactor evidence="2">
        <name>Co(2+)</name>
        <dbReference type="ChEBI" id="CHEBI:48828"/>
    </cofactor>
</comment>
<keyword evidence="6 9" id="KW-0067">ATP-binding</keyword>
<protein>
    <submittedName>
        <fullName evidence="14">Acetyl-CoA/propionyl-CoA carboxylase, biotin carboxylase, biotin carboxyl carrier protein</fullName>
    </submittedName>
</protein>
<dbReference type="InterPro" id="IPR005481">
    <property type="entry name" value="BC-like_N"/>
</dbReference>
<dbReference type="InterPro" id="IPR011054">
    <property type="entry name" value="Rudment_hybrid_motif"/>
</dbReference>
<dbReference type="SUPFAM" id="SSF56059">
    <property type="entry name" value="Glutathione synthetase ATP-binding domain-like"/>
    <property type="match status" value="1"/>
</dbReference>
<evidence type="ECO:0000259" key="11">
    <source>
        <dbReference type="PROSITE" id="PS50968"/>
    </source>
</evidence>
<feature type="domain" description="ATP-grasp" evidence="12">
    <location>
        <begin position="121"/>
        <end position="330"/>
    </location>
</feature>
<keyword evidence="7" id="KW-0460">Magnesium</keyword>
<name>A0A1H3DWU2_9EURY</name>
<dbReference type="InterPro" id="IPR000089">
    <property type="entry name" value="Biotin_lipoyl"/>
</dbReference>
<evidence type="ECO:0000256" key="9">
    <source>
        <dbReference type="PROSITE-ProRule" id="PRU00409"/>
    </source>
</evidence>
<evidence type="ECO:0000256" key="2">
    <source>
        <dbReference type="ARBA" id="ARBA00001941"/>
    </source>
</evidence>
<dbReference type="CDD" id="cd06850">
    <property type="entry name" value="biotinyl_domain"/>
    <property type="match status" value="1"/>
</dbReference>
<dbReference type="RefSeq" id="WP_092730292.1">
    <property type="nucleotide sequence ID" value="NZ_FNPC01000001.1"/>
</dbReference>
<dbReference type="PROSITE" id="PS00188">
    <property type="entry name" value="BIOTIN"/>
    <property type="match status" value="1"/>
</dbReference>
<dbReference type="PROSITE" id="PS50975">
    <property type="entry name" value="ATP_GRASP"/>
    <property type="match status" value="1"/>
</dbReference>
<feature type="region of interest" description="Disordered" evidence="10">
    <location>
        <begin position="523"/>
        <end position="560"/>
    </location>
</feature>
<dbReference type="AlphaFoldDB" id="A0A1H3DWU2"/>